<evidence type="ECO:0000313" key="2">
    <source>
        <dbReference type="Proteomes" id="UP000789739"/>
    </source>
</evidence>
<dbReference type="EMBL" id="CAJVPI010004154">
    <property type="protein sequence ID" value="CAG8665536.1"/>
    <property type="molecule type" value="Genomic_DNA"/>
</dbReference>
<comment type="caution">
    <text evidence="1">The sequence shown here is derived from an EMBL/GenBank/DDBJ whole genome shotgun (WGS) entry which is preliminary data.</text>
</comment>
<evidence type="ECO:0000313" key="1">
    <source>
        <dbReference type="EMBL" id="CAG8665536.1"/>
    </source>
</evidence>
<reference evidence="1" key="1">
    <citation type="submission" date="2021-06" db="EMBL/GenBank/DDBJ databases">
        <authorList>
            <person name="Kallberg Y."/>
            <person name="Tangrot J."/>
            <person name="Rosling A."/>
        </authorList>
    </citation>
    <scope>NUCLEOTIDE SEQUENCE</scope>
    <source>
        <strain evidence="1">BR232B</strain>
    </source>
</reference>
<dbReference type="Proteomes" id="UP000789739">
    <property type="component" value="Unassembled WGS sequence"/>
</dbReference>
<protein>
    <submittedName>
        <fullName evidence="1">4940_t:CDS:1</fullName>
    </submittedName>
</protein>
<organism evidence="1 2">
    <name type="scientific">Paraglomus brasilianum</name>
    <dbReference type="NCBI Taxonomy" id="144538"/>
    <lineage>
        <taxon>Eukaryota</taxon>
        <taxon>Fungi</taxon>
        <taxon>Fungi incertae sedis</taxon>
        <taxon>Mucoromycota</taxon>
        <taxon>Glomeromycotina</taxon>
        <taxon>Glomeromycetes</taxon>
        <taxon>Paraglomerales</taxon>
        <taxon>Paraglomeraceae</taxon>
        <taxon>Paraglomus</taxon>
    </lineage>
</organism>
<feature type="non-terminal residue" evidence="1">
    <location>
        <position position="1"/>
    </location>
</feature>
<keyword evidence="2" id="KW-1185">Reference proteome</keyword>
<sequence>SSVDNSSINFFSLFSDHLRVIFFHIWACCFGTDSHTLDKTKRVLGKDWECEMTLHPRLLYFRESETPGFGQMLIVAKSALEFLYLDVANGFNLMFAYGAL</sequence>
<dbReference type="AlphaFoldDB" id="A0A9N9H7W1"/>
<gene>
    <name evidence="1" type="ORF">PBRASI_LOCUS11024</name>
</gene>
<name>A0A9N9H7W1_9GLOM</name>
<proteinExistence type="predicted"/>
<accession>A0A9N9H7W1</accession>